<feature type="region of interest" description="Disordered" evidence="6">
    <location>
        <begin position="321"/>
        <end position="354"/>
    </location>
</feature>
<feature type="compositionally biased region" description="Polar residues" evidence="6">
    <location>
        <begin position="151"/>
        <end position="163"/>
    </location>
</feature>
<feature type="region of interest" description="Disordered" evidence="6">
    <location>
        <begin position="636"/>
        <end position="655"/>
    </location>
</feature>
<dbReference type="GeneID" id="59237837"/>
<evidence type="ECO:0000256" key="1">
    <source>
        <dbReference type="ARBA" id="ARBA00022723"/>
    </source>
</evidence>
<dbReference type="RefSeq" id="XP_037145804.1">
    <property type="nucleotide sequence ID" value="XM_037289909.1"/>
</dbReference>
<dbReference type="PANTHER" id="PTHR24207">
    <property type="entry name" value="ZYX102 PROTEIN"/>
    <property type="match status" value="1"/>
</dbReference>
<keyword evidence="3 5" id="KW-0862">Zinc</keyword>
<dbReference type="KEGG" id="zmk:HG535_0F05910"/>
<evidence type="ECO:0000256" key="3">
    <source>
        <dbReference type="ARBA" id="ARBA00022833"/>
    </source>
</evidence>
<dbReference type="PROSITE" id="PS00478">
    <property type="entry name" value="LIM_DOMAIN_1"/>
    <property type="match status" value="2"/>
</dbReference>
<dbReference type="GO" id="GO:0030695">
    <property type="term" value="F:GTPase regulator activity"/>
    <property type="evidence" value="ECO:0007669"/>
    <property type="project" value="UniProtKB-ARBA"/>
</dbReference>
<keyword evidence="2" id="KW-0677">Repeat</keyword>
<feature type="region of interest" description="Disordered" evidence="6">
    <location>
        <begin position="370"/>
        <end position="389"/>
    </location>
</feature>
<feature type="compositionally biased region" description="Acidic residues" evidence="6">
    <location>
        <begin position="334"/>
        <end position="343"/>
    </location>
</feature>
<dbReference type="AlphaFoldDB" id="A0A7H9B7W9"/>
<feature type="domain" description="LIM zinc-binding" evidence="7">
    <location>
        <begin position="684"/>
        <end position="749"/>
    </location>
</feature>
<evidence type="ECO:0000256" key="5">
    <source>
        <dbReference type="PROSITE-ProRule" id="PRU00125"/>
    </source>
</evidence>
<organism evidence="8 9">
    <name type="scientific">Zygotorulaspora mrakii</name>
    <name type="common">Zygosaccharomyces mrakii</name>
    <dbReference type="NCBI Taxonomy" id="42260"/>
    <lineage>
        <taxon>Eukaryota</taxon>
        <taxon>Fungi</taxon>
        <taxon>Dikarya</taxon>
        <taxon>Ascomycota</taxon>
        <taxon>Saccharomycotina</taxon>
        <taxon>Saccharomycetes</taxon>
        <taxon>Saccharomycetales</taxon>
        <taxon>Saccharomycetaceae</taxon>
        <taxon>Zygotorulaspora</taxon>
    </lineage>
</organism>
<keyword evidence="9" id="KW-1185">Reference proteome</keyword>
<dbReference type="OrthoDB" id="1112565at2759"/>
<evidence type="ECO:0000256" key="2">
    <source>
        <dbReference type="ARBA" id="ARBA00022737"/>
    </source>
</evidence>
<evidence type="ECO:0000256" key="6">
    <source>
        <dbReference type="SAM" id="MobiDB-lite"/>
    </source>
</evidence>
<feature type="compositionally biased region" description="Basic and acidic residues" evidence="6">
    <location>
        <begin position="200"/>
        <end position="223"/>
    </location>
</feature>
<dbReference type="Pfam" id="PF00412">
    <property type="entry name" value="LIM"/>
    <property type="match status" value="2"/>
</dbReference>
<dbReference type="CDD" id="cd09397">
    <property type="entry name" value="LIM1_UF1"/>
    <property type="match status" value="1"/>
</dbReference>
<feature type="compositionally biased region" description="Polar residues" evidence="6">
    <location>
        <begin position="434"/>
        <end position="459"/>
    </location>
</feature>
<feature type="region of interest" description="Disordered" evidence="6">
    <location>
        <begin position="504"/>
        <end position="530"/>
    </location>
</feature>
<feature type="region of interest" description="Disordered" evidence="6">
    <location>
        <begin position="31"/>
        <end position="170"/>
    </location>
</feature>
<dbReference type="SUPFAM" id="SSF57716">
    <property type="entry name" value="Glucocorticoid receptor-like (DNA-binding domain)"/>
    <property type="match status" value="1"/>
</dbReference>
<feature type="compositionally biased region" description="Polar residues" evidence="6">
    <location>
        <begin position="228"/>
        <end position="243"/>
    </location>
</feature>
<proteinExistence type="predicted"/>
<feature type="region of interest" description="Disordered" evidence="6">
    <location>
        <begin position="427"/>
        <end position="461"/>
    </location>
</feature>
<dbReference type="CDD" id="cd08368">
    <property type="entry name" value="LIM"/>
    <property type="match status" value="1"/>
</dbReference>
<keyword evidence="4 5" id="KW-0440">LIM domain</keyword>
<evidence type="ECO:0000313" key="9">
    <source>
        <dbReference type="Proteomes" id="UP000509704"/>
    </source>
</evidence>
<evidence type="ECO:0000313" key="8">
    <source>
        <dbReference type="EMBL" id="QLG74079.1"/>
    </source>
</evidence>
<dbReference type="SMART" id="SM00132">
    <property type="entry name" value="LIM"/>
    <property type="match status" value="2"/>
</dbReference>
<reference evidence="8 9" key="1">
    <citation type="submission" date="2020-07" db="EMBL/GenBank/DDBJ databases">
        <title>The yeast mating-type switching endonuclease HO is a domesticated member of an unorthodox homing genetic element family.</title>
        <authorList>
            <person name="Coughlan A.Y."/>
            <person name="Lombardi L."/>
            <person name="Braun-Galleani S."/>
            <person name="Martos A.R."/>
            <person name="Galeote V."/>
            <person name="Bigey F."/>
            <person name="Dequin S."/>
            <person name="Byrne K.P."/>
            <person name="Wolfe K.H."/>
        </authorList>
    </citation>
    <scope>NUCLEOTIDE SEQUENCE [LARGE SCALE GENOMIC DNA]</scope>
    <source>
        <strain evidence="8 9">NRRL Y-6702</strain>
    </source>
</reference>
<dbReference type="PANTHER" id="PTHR24207:SF2">
    <property type="entry name" value="ZYX102 PROTEIN"/>
    <property type="match status" value="1"/>
</dbReference>
<dbReference type="Proteomes" id="UP000509704">
    <property type="component" value="Chromosome 6"/>
</dbReference>
<feature type="region of interest" description="Disordered" evidence="6">
    <location>
        <begin position="186"/>
        <end position="249"/>
    </location>
</feature>
<gene>
    <name evidence="8" type="ORF">HG535_0F05910</name>
</gene>
<feature type="compositionally biased region" description="Basic and acidic residues" evidence="6">
    <location>
        <begin position="322"/>
        <end position="333"/>
    </location>
</feature>
<dbReference type="GO" id="GO:0046872">
    <property type="term" value="F:metal ion binding"/>
    <property type="evidence" value="ECO:0007669"/>
    <property type="project" value="UniProtKB-KW"/>
</dbReference>
<evidence type="ECO:0000259" key="7">
    <source>
        <dbReference type="PROSITE" id="PS50023"/>
    </source>
</evidence>
<accession>A0A7H9B7W9</accession>
<feature type="compositionally biased region" description="Polar residues" evidence="6">
    <location>
        <begin position="105"/>
        <end position="130"/>
    </location>
</feature>
<sequence length="834" mass="92787">MFNHIYGSPFPVINPKIRYKTALERAGFDTNFHDGLMSNQLPPERRNVSTGSGSPARPNDAQQTRIMSLPGMNASETRSSPSALPVPARAPQRPRPTSAYGRLPTSLNELPRQTNGGPPQKPYSSNTSPRFAQETPVANMRYETKDVGEIRSTNGGPNKSDGNGNYGYLDRTEKLNVGNSASIKDYNALRESDGEEEGNNENRKEAKSDDRMLWNDKPVRDSKYPFNSLHSSQPSGASSSTVSKGPGHEQKMSAFDFEIAQPPPTTEIMNPIERSYMMLTQKSSFSSERSLTDSNSVHTAAKSLEEDAVLSAVSELHIPSVTKEDFSDSGRESDDNECNDMESDYNKSDDGESINFEPCAELNISLSSDQKAEHLHKNESMRNDSEHSSKISGLKLATQFDDALSQKSAEKAVGEIEDAPFKFKRPVESPVEVGSQSSLNSQKSNIDSANGTYASSPNKNKYRQMSYVGHSSLSNEDSVSTPQTATNLQVEKLLAQLNDVSEHKNAQVDSFPVPSPNGTSDERTAATTESRSALHVNAGNHYKKSSAFLSGFPTDNAPQSITIDDDNMSSTGVVGDTPLFYNFKQHKLKEFGDSGRSPREASLDEASNTKNKLVFRNVAIEPLQLKYKTAEEIEEERIRRHGTSESAELQPSTPRATSAAIENVAHSEKQVVQERSHKYPPGEGPCRLCGLEVTQKPIFSKKDNELSGQWHRNCFRCLKCNIRFSKQTPCYIFDDEPYCQQHYHEKNNSICKICNGFIEGECLENDRNERFHVNCLTCFLCKTVISNDYFIYNEEFPLCGHHDVESLMENEDIDLNGKSNLSRRRTRLINFSQS</sequence>
<dbReference type="EMBL" id="CP058609">
    <property type="protein sequence ID" value="QLG74079.1"/>
    <property type="molecule type" value="Genomic_DNA"/>
</dbReference>
<dbReference type="PROSITE" id="PS50023">
    <property type="entry name" value="LIM_DOMAIN_2"/>
    <property type="match status" value="1"/>
</dbReference>
<feature type="compositionally biased region" description="Polar residues" evidence="6">
    <location>
        <begin position="644"/>
        <end position="655"/>
    </location>
</feature>
<dbReference type="InterPro" id="IPR001781">
    <property type="entry name" value="Znf_LIM"/>
</dbReference>
<evidence type="ECO:0000256" key="4">
    <source>
        <dbReference type="ARBA" id="ARBA00023038"/>
    </source>
</evidence>
<protein>
    <recommendedName>
        <fullName evidence="7">LIM zinc-binding domain-containing protein</fullName>
    </recommendedName>
</protein>
<dbReference type="Gene3D" id="2.10.110.10">
    <property type="entry name" value="Cysteine Rich Protein"/>
    <property type="match status" value="2"/>
</dbReference>
<name>A0A7H9B7W9_ZYGMR</name>
<keyword evidence="1 5" id="KW-0479">Metal-binding</keyword>